<organism evidence="1 2">
    <name type="scientific">Paramecium sonneborni</name>
    <dbReference type="NCBI Taxonomy" id="65129"/>
    <lineage>
        <taxon>Eukaryota</taxon>
        <taxon>Sar</taxon>
        <taxon>Alveolata</taxon>
        <taxon>Ciliophora</taxon>
        <taxon>Intramacronucleata</taxon>
        <taxon>Oligohymenophorea</taxon>
        <taxon>Peniculida</taxon>
        <taxon>Parameciidae</taxon>
        <taxon>Paramecium</taxon>
    </lineage>
</organism>
<sequence length="199" mass="23300">MKRVFQQFEKQIRLSYESTKSGLNYKVLVMQNQIILGNISIHLNKQNQMLNLQLADLFKQKHFRLNKEEQCMYFEGDFSTLKSMDQEESYHSDSGLLVFDTQESSLKLHLTRESQLSKGIILGYVMNQQSLHIIHKLRDSDPKCDVTVECSYNFYLKRTFNTLIGISLIFLLDGISFNPKNDPTAIFVKNEIQYRKIQS</sequence>
<protein>
    <submittedName>
        <fullName evidence="1">Uncharacterized protein</fullName>
    </submittedName>
</protein>
<dbReference type="Proteomes" id="UP000692954">
    <property type="component" value="Unassembled WGS sequence"/>
</dbReference>
<dbReference type="EMBL" id="CAJJDN010000146">
    <property type="protein sequence ID" value="CAD8123661.1"/>
    <property type="molecule type" value="Genomic_DNA"/>
</dbReference>
<proteinExistence type="predicted"/>
<dbReference type="OrthoDB" id="285239at2759"/>
<dbReference type="AlphaFoldDB" id="A0A8S1R694"/>
<gene>
    <name evidence="1" type="ORF">PSON_ATCC_30995.1.T1460087</name>
</gene>
<evidence type="ECO:0000313" key="2">
    <source>
        <dbReference type="Proteomes" id="UP000692954"/>
    </source>
</evidence>
<comment type="caution">
    <text evidence="1">The sequence shown here is derived from an EMBL/GenBank/DDBJ whole genome shotgun (WGS) entry which is preliminary data.</text>
</comment>
<evidence type="ECO:0000313" key="1">
    <source>
        <dbReference type="EMBL" id="CAD8123661.1"/>
    </source>
</evidence>
<keyword evidence="2" id="KW-1185">Reference proteome</keyword>
<accession>A0A8S1R694</accession>
<name>A0A8S1R694_9CILI</name>
<reference evidence="1" key="1">
    <citation type="submission" date="2021-01" db="EMBL/GenBank/DDBJ databases">
        <authorList>
            <consortium name="Genoscope - CEA"/>
            <person name="William W."/>
        </authorList>
    </citation>
    <scope>NUCLEOTIDE SEQUENCE</scope>
</reference>